<dbReference type="InterPro" id="IPR002821">
    <property type="entry name" value="Hydantoinase_A"/>
</dbReference>
<evidence type="ECO:0000313" key="6">
    <source>
        <dbReference type="EMBL" id="CAH0057999.1"/>
    </source>
</evidence>
<dbReference type="Pfam" id="PF01968">
    <property type="entry name" value="Hydantoinase_A"/>
    <property type="match status" value="1"/>
</dbReference>
<dbReference type="Pfam" id="PF19278">
    <property type="entry name" value="Hydant_A_C"/>
    <property type="match status" value="1"/>
</dbReference>
<comment type="similarity">
    <text evidence="1">Belongs to the oxoprolinase family.</text>
</comment>
<sequence length="1291" mass="139126">MRLGTFDQHSADRGGTFCDCIGTVPDKENIVVKLLSVDPNNYQDAPTEGIRRILEQATGQKYPRGQPLDTANIASIRMGTTVATNALLERKGAKTALLITKGFGEALEIGHQSRPKLFDLDIKRPDVLYEKSVEIEERVTIEHDFSEDGHIGTTTSGLSGDTVRILQPLVCLFLALDENQARSALRELYDEGFRSIAVCFTHSYTFPDHELRVADIATEFGFTHISLSSQLMPMVKMTPRGMSAMADAYLTPVLKDYVGSFEKGFDGGLRNKTDTKCQFMQSDGGLVDFRLLSGLRAILSGPAGGLVGYAKALYDPADEKPLIGFDMGGTSTDVSRYAGKFEHVFETTTAGITIQAPQLDINTVAAGGGSILFWKNGLFTVGPESAGAHPGPACYRKGGPLTVTDANLFLGRLLPEYFPKIFGPTEDLPLDIEIVRQKFHDLTITINNETGNNFTPEEVAIGFLNVADEAMCRPIRSLTEGKGHDARHHRLAAFGGAGGQHAASVARILSIDQVAVHRYSSILSAYGMALADVVHESLEPSSQILSEKSLPQLKARLDALQEKSRAQLVAQGFSDECIRYERYLNLRYQGTNSSLMILEPAKESFEEAFCNRHLSEFSFTAPGRPIQVDDIRVRGMALDTVETSVQGIAEQLANAEANSVPTGDSDACDQAQVYFQDTGRVSTPVYKLGSLSRNQRVTGPAIILDATQTILILPGSDAVILDDKVVINVGSSEAKAPRLDVIDPVLLSIFGHRFMSIAEQMGQTLQKTSLSLNIKERLDFSCAIFGPDGGLVANAPHVPVHLGSMQNSVKYQHKLLAGTLKPGDAILTNSPAAGGTHLPDLTVVLPVFDDKGEQILFYTAARGHHRDIGGLEGITGNPRATMLEEEGAVIESFKVVSEGKFDEDGVKKIFVDGPAQYAGCTGSNSLHENISDLKAQVAASHRGSSLIKNLFDQYGPNAVQVYMEAIQKNAESAVRNHLKKIARRHPEPLVAEDGLDDGTRIHLKITINPETGHGEFDFTGTGIQTFGNYNAPTSIVWSAIIYVLRCIINDDIPLNQGCLNPIKIVIPDGTILSSASGAAVYACNSATSNRLTDVILKAFQVCGASQGTMNGIQMYAVEKAKPGEPFAGYRYVYGETICGGSGAGPTWNGVSGVHTHMTNTRVMDPEVMEKRMPVLLRHFGLRAGSGGKGLHNGGNGAIRIFEPRCPMTFTFSCDRRTTRPYGMAGGLPGECGINKAILDHPSGKRRIVNIGSKGVIQLKVGEQLQIHTPGGGGWGAPKDVNGVNGLVNGSQ</sequence>
<dbReference type="InterPro" id="IPR045079">
    <property type="entry name" value="Oxoprolinase-like"/>
</dbReference>
<dbReference type="InterPro" id="IPR003692">
    <property type="entry name" value="Hydantoinase_B"/>
</dbReference>
<name>A0A9P0ER73_9HYPO</name>
<dbReference type="Pfam" id="PF05378">
    <property type="entry name" value="Hydant_A_N"/>
    <property type="match status" value="1"/>
</dbReference>
<dbReference type="GO" id="GO:0005829">
    <property type="term" value="C:cytosol"/>
    <property type="evidence" value="ECO:0007669"/>
    <property type="project" value="TreeGrafter"/>
</dbReference>
<feature type="domain" description="Hydantoinase/oxoprolinase N-terminal" evidence="4">
    <location>
        <begin position="12"/>
        <end position="219"/>
    </location>
</feature>
<organism evidence="6 7">
    <name type="scientific">Clonostachys solani</name>
    <dbReference type="NCBI Taxonomy" id="160281"/>
    <lineage>
        <taxon>Eukaryota</taxon>
        <taxon>Fungi</taxon>
        <taxon>Dikarya</taxon>
        <taxon>Ascomycota</taxon>
        <taxon>Pezizomycotina</taxon>
        <taxon>Sordariomycetes</taxon>
        <taxon>Hypocreomycetidae</taxon>
        <taxon>Hypocreales</taxon>
        <taxon>Bionectriaceae</taxon>
        <taxon>Clonostachys</taxon>
    </lineage>
</organism>
<dbReference type="InterPro" id="IPR008040">
    <property type="entry name" value="Hydant_A_N"/>
</dbReference>
<evidence type="ECO:0000313" key="7">
    <source>
        <dbReference type="Proteomes" id="UP000775872"/>
    </source>
</evidence>
<gene>
    <name evidence="6" type="ORF">CSOL1703_00008476</name>
</gene>
<reference evidence="7" key="1">
    <citation type="submission" date="2019-06" db="EMBL/GenBank/DDBJ databases">
        <authorList>
            <person name="Broberg M."/>
        </authorList>
    </citation>
    <scope>NUCLEOTIDE SEQUENCE [LARGE SCALE GENOMIC DNA]</scope>
</reference>
<feature type="domain" description="Hydantoinase A/oxoprolinase" evidence="2">
    <location>
        <begin position="240"/>
        <end position="536"/>
    </location>
</feature>
<feature type="domain" description="Acetophenone carboxylase-like C-terminal" evidence="5">
    <location>
        <begin position="551"/>
        <end position="726"/>
    </location>
</feature>
<dbReference type="PANTHER" id="PTHR11365">
    <property type="entry name" value="5-OXOPROLINASE RELATED"/>
    <property type="match status" value="1"/>
</dbReference>
<dbReference type="Pfam" id="PF02538">
    <property type="entry name" value="Hydantoinase_B"/>
    <property type="match status" value="1"/>
</dbReference>
<evidence type="ECO:0000256" key="1">
    <source>
        <dbReference type="ARBA" id="ARBA00010403"/>
    </source>
</evidence>
<protein>
    <recommendedName>
        <fullName evidence="8">5-oxoprolinase</fullName>
    </recommendedName>
</protein>
<evidence type="ECO:0000259" key="2">
    <source>
        <dbReference type="Pfam" id="PF01968"/>
    </source>
</evidence>
<comment type="caution">
    <text evidence="6">The sequence shown here is derived from an EMBL/GenBank/DDBJ whole genome shotgun (WGS) entry which is preliminary data.</text>
</comment>
<dbReference type="GO" id="GO:0006749">
    <property type="term" value="P:glutathione metabolic process"/>
    <property type="evidence" value="ECO:0007669"/>
    <property type="project" value="TreeGrafter"/>
</dbReference>
<dbReference type="PANTHER" id="PTHR11365:SF26">
    <property type="entry name" value="5-OXOPROLINASE"/>
    <property type="match status" value="1"/>
</dbReference>
<dbReference type="Proteomes" id="UP000775872">
    <property type="component" value="Unassembled WGS sequence"/>
</dbReference>
<evidence type="ECO:0000259" key="5">
    <source>
        <dbReference type="Pfam" id="PF19278"/>
    </source>
</evidence>
<evidence type="ECO:0000259" key="4">
    <source>
        <dbReference type="Pfam" id="PF05378"/>
    </source>
</evidence>
<dbReference type="EMBL" id="CABFOC020000082">
    <property type="protein sequence ID" value="CAH0057999.1"/>
    <property type="molecule type" value="Genomic_DNA"/>
</dbReference>
<feature type="domain" description="Hydantoinase B/oxoprolinase" evidence="3">
    <location>
        <begin position="743"/>
        <end position="1277"/>
    </location>
</feature>
<dbReference type="GO" id="GO:0017168">
    <property type="term" value="F:5-oxoprolinase (ATP-hydrolyzing) activity"/>
    <property type="evidence" value="ECO:0007669"/>
    <property type="project" value="TreeGrafter"/>
</dbReference>
<accession>A0A9P0ER73</accession>
<keyword evidence="7" id="KW-1185">Reference proteome</keyword>
<proteinExistence type="inferred from homology"/>
<reference evidence="6 7" key="2">
    <citation type="submission" date="2021-10" db="EMBL/GenBank/DDBJ databases">
        <authorList>
            <person name="Piombo E."/>
        </authorList>
    </citation>
    <scope>NUCLEOTIDE SEQUENCE [LARGE SCALE GENOMIC DNA]</scope>
</reference>
<evidence type="ECO:0008006" key="8">
    <source>
        <dbReference type="Google" id="ProtNLM"/>
    </source>
</evidence>
<evidence type="ECO:0000259" key="3">
    <source>
        <dbReference type="Pfam" id="PF02538"/>
    </source>
</evidence>
<dbReference type="OrthoDB" id="3643at2759"/>
<dbReference type="InterPro" id="IPR049517">
    <property type="entry name" value="ACX-like_C"/>
</dbReference>